<dbReference type="Proteomes" id="UP001341281">
    <property type="component" value="Chromosome 02"/>
</dbReference>
<dbReference type="PANTHER" id="PTHR33304">
    <property type="match status" value="1"/>
</dbReference>
<reference evidence="8 9" key="1">
    <citation type="submission" date="2024-02" db="EMBL/GenBank/DDBJ databases">
        <title>High-quality chromosome-scale genome assembly of Pensacola bahiagrass (Paspalum notatum Flugge var. saurae).</title>
        <authorList>
            <person name="Vega J.M."/>
            <person name="Podio M."/>
            <person name="Orjuela J."/>
            <person name="Siena L.A."/>
            <person name="Pessino S.C."/>
            <person name="Combes M.C."/>
            <person name="Mariac C."/>
            <person name="Albertini E."/>
            <person name="Pupilli F."/>
            <person name="Ortiz J.P.A."/>
            <person name="Leblanc O."/>
        </authorList>
    </citation>
    <scope>NUCLEOTIDE SEQUENCE [LARGE SCALE GENOMIC DNA]</scope>
    <source>
        <strain evidence="8">R1</strain>
        <tissue evidence="8">Leaf</tissue>
    </source>
</reference>
<feature type="region of interest" description="Disordered" evidence="6">
    <location>
        <begin position="57"/>
        <end position="100"/>
    </location>
</feature>
<feature type="domain" description="AIPP2-like SPOC-like" evidence="7">
    <location>
        <begin position="420"/>
        <end position="547"/>
    </location>
</feature>
<keyword evidence="2" id="KW-0863">Zinc-finger</keyword>
<feature type="compositionally biased region" description="Polar residues" evidence="6">
    <location>
        <begin position="274"/>
        <end position="284"/>
    </location>
</feature>
<feature type="compositionally biased region" description="Low complexity" evidence="6">
    <location>
        <begin position="640"/>
        <end position="653"/>
    </location>
</feature>
<feature type="region of interest" description="Disordered" evidence="6">
    <location>
        <begin position="254"/>
        <end position="286"/>
    </location>
</feature>
<evidence type="ECO:0000313" key="8">
    <source>
        <dbReference type="EMBL" id="WVZ55974.1"/>
    </source>
</evidence>
<evidence type="ECO:0000256" key="5">
    <source>
        <dbReference type="ARBA" id="ARBA00023163"/>
    </source>
</evidence>
<dbReference type="GO" id="GO:0008270">
    <property type="term" value="F:zinc ion binding"/>
    <property type="evidence" value="ECO:0007669"/>
    <property type="project" value="UniProtKB-KW"/>
</dbReference>
<gene>
    <name evidence="8" type="ORF">U9M48_006567</name>
</gene>
<keyword evidence="3" id="KW-0862">Zinc</keyword>
<feature type="region of interest" description="Disordered" evidence="6">
    <location>
        <begin position="633"/>
        <end position="654"/>
    </location>
</feature>
<evidence type="ECO:0000256" key="6">
    <source>
        <dbReference type="SAM" id="MobiDB-lite"/>
    </source>
</evidence>
<dbReference type="GO" id="GO:0034244">
    <property type="term" value="P:negative regulation of transcription elongation by RNA polymerase II"/>
    <property type="evidence" value="ECO:0007669"/>
    <property type="project" value="InterPro"/>
</dbReference>
<keyword evidence="9" id="KW-1185">Reference proteome</keyword>
<dbReference type="Pfam" id="PF23121">
    <property type="entry name" value="SPOC_AIPP2"/>
    <property type="match status" value="1"/>
</dbReference>
<dbReference type="InterPro" id="IPR056280">
    <property type="entry name" value="AIPP2-like_SPOC"/>
</dbReference>
<feature type="compositionally biased region" description="Basic and acidic residues" evidence="6">
    <location>
        <begin position="872"/>
        <end position="893"/>
    </location>
</feature>
<keyword evidence="5" id="KW-0804">Transcription</keyword>
<evidence type="ECO:0000313" key="9">
    <source>
        <dbReference type="Proteomes" id="UP001341281"/>
    </source>
</evidence>
<keyword evidence="4" id="KW-0805">Transcription regulation</keyword>
<feature type="region of interest" description="Disordered" evidence="6">
    <location>
        <begin position="1"/>
        <end position="44"/>
    </location>
</feature>
<accession>A0AAQ3PUM2</accession>
<evidence type="ECO:0000256" key="1">
    <source>
        <dbReference type="ARBA" id="ARBA00022723"/>
    </source>
</evidence>
<feature type="region of interest" description="Disordered" evidence="6">
    <location>
        <begin position="118"/>
        <end position="145"/>
    </location>
</feature>
<protein>
    <recommendedName>
        <fullName evidence="7">AIPP2-like SPOC-like domain-containing protein</fullName>
    </recommendedName>
</protein>
<evidence type="ECO:0000256" key="4">
    <source>
        <dbReference type="ARBA" id="ARBA00023015"/>
    </source>
</evidence>
<dbReference type="EMBL" id="CP144746">
    <property type="protein sequence ID" value="WVZ55974.1"/>
    <property type="molecule type" value="Genomic_DNA"/>
</dbReference>
<keyword evidence="1" id="KW-0479">Metal-binding</keyword>
<name>A0AAQ3PUM2_PASNO</name>
<evidence type="ECO:0000259" key="7">
    <source>
        <dbReference type="Pfam" id="PF23121"/>
    </source>
</evidence>
<evidence type="ECO:0000256" key="3">
    <source>
        <dbReference type="ARBA" id="ARBA00022833"/>
    </source>
</evidence>
<evidence type="ECO:0000256" key="2">
    <source>
        <dbReference type="ARBA" id="ARBA00022771"/>
    </source>
</evidence>
<dbReference type="GO" id="GO:0140566">
    <property type="term" value="F:histone reader activity"/>
    <property type="evidence" value="ECO:0007669"/>
    <property type="project" value="InterPro"/>
</dbReference>
<dbReference type="InterPro" id="IPR049914">
    <property type="entry name" value="PHD1-3/5-6"/>
</dbReference>
<dbReference type="AlphaFoldDB" id="A0AAQ3PUM2"/>
<feature type="compositionally biased region" description="Polar residues" evidence="6">
    <location>
        <begin position="951"/>
        <end position="965"/>
    </location>
</feature>
<organism evidence="8 9">
    <name type="scientific">Paspalum notatum var. saurae</name>
    <dbReference type="NCBI Taxonomy" id="547442"/>
    <lineage>
        <taxon>Eukaryota</taxon>
        <taxon>Viridiplantae</taxon>
        <taxon>Streptophyta</taxon>
        <taxon>Embryophyta</taxon>
        <taxon>Tracheophyta</taxon>
        <taxon>Spermatophyta</taxon>
        <taxon>Magnoliopsida</taxon>
        <taxon>Liliopsida</taxon>
        <taxon>Poales</taxon>
        <taxon>Poaceae</taxon>
        <taxon>PACMAD clade</taxon>
        <taxon>Panicoideae</taxon>
        <taxon>Andropogonodae</taxon>
        <taxon>Paspaleae</taxon>
        <taxon>Paspalinae</taxon>
        <taxon>Paspalum</taxon>
    </lineage>
</organism>
<dbReference type="PANTHER" id="PTHR33304:SF3">
    <property type="entry name" value="EXPRESSED PROTEIN"/>
    <property type="match status" value="1"/>
</dbReference>
<sequence>MAMRHAARPPSRPPPNPSLAPTTSRMVRPPPPVTPAARRPGTSCRAAKDVPCAKCVDGSGHSARCQCKEYPRTKGPVEPYSSDKLKKPRSSGGTYSKPDARVKLIPVEEITYVQHRKPYGKTVGTSGPQKRHCRRSVTPPPGSRRVSLVGSASLTQNPMPSESSYGLSCKRPETAENGHPFAGGHISSSVTPQITSLMNPASPSCKSSQPLSTNLDLDRMGCTKALAKSSSSSILHSQGQNSKKLSASLPKEAVINPVSPSPKQIRAPHPSDNPLGTSKSVSTSERGKLCSRNISLTARSTISPVLHAPIVDPALLSPTSVLSGRPIEVDPVTRTAVPVTQEPTLKPVLLSPVAERNESSMERKNISPTHSPQRMASTQHAALLQERNPGASINCGKSSGAPVTLHTKLHKKHYQSEAPWKGNFHVTGELVHTCGGLEAHYPFEIYVKAYEASEQMPENLNLEAVPLSQLWPKKFRMAPPDGQDLGLWFVSSHHRDHKSFDHLLEKVASHTGLWTKIGDTELAIFSSKLLTQHYQRRNDKLYFWGVFGKRLRKKGCQPHTHIKNVKRGNPSQSNENTSNKYEEVGMKLNVTKCKETENAESGMALGARGNNTTDVTGNKEIVRYDEADEFNDSTAVLGTPDSNPASSGSAPAAFLNGNCNHDSANKSTFSIEESASQPADRSSASSNIVLDMPPGFSLDVPPGFSKADCQVQIGAAAVSYEDFTCQPADRSLACSDIMPDIPPGFSLDIPPGFSKAKCQLQIGAAAVSCANATPSLILDTPPGFPTDIPPGFNESHRQRAPAISSAGPETCVSTPGAEKTPPFIRFSLNVLRPVKIEVPPGFTALHAVKKEHGLPDVDKAMEKQKLYSLVSAKEKPRKADEMKITENEVKVEQDENSEEECPKTRPLADLYPRPSDGTEFSRPTSAHLPDLQERAPKKQVQQRKRGRQESQELSPADTNTKRTNVNGRIALNNGASHANSKVSCACASLEGRAVLPTKARQVGASSGDHLDDSISCRCVVCGKEFPAL</sequence>
<feature type="region of interest" description="Disordered" evidence="6">
    <location>
        <begin position="872"/>
        <end position="965"/>
    </location>
</feature>
<proteinExistence type="predicted"/>